<proteinExistence type="predicted"/>
<dbReference type="AlphaFoldDB" id="A0A9D4WJJ1"/>
<evidence type="ECO:0000259" key="1">
    <source>
        <dbReference type="PROSITE" id="PS50878"/>
    </source>
</evidence>
<organism evidence="2 3">
    <name type="scientific">Pisum sativum</name>
    <name type="common">Garden pea</name>
    <name type="synonym">Lathyrus oleraceus</name>
    <dbReference type="NCBI Taxonomy" id="3888"/>
    <lineage>
        <taxon>Eukaryota</taxon>
        <taxon>Viridiplantae</taxon>
        <taxon>Streptophyta</taxon>
        <taxon>Embryophyta</taxon>
        <taxon>Tracheophyta</taxon>
        <taxon>Spermatophyta</taxon>
        <taxon>Magnoliopsida</taxon>
        <taxon>eudicotyledons</taxon>
        <taxon>Gunneridae</taxon>
        <taxon>Pentapetalae</taxon>
        <taxon>rosids</taxon>
        <taxon>fabids</taxon>
        <taxon>Fabales</taxon>
        <taxon>Fabaceae</taxon>
        <taxon>Papilionoideae</taxon>
        <taxon>50 kb inversion clade</taxon>
        <taxon>NPAAA clade</taxon>
        <taxon>Hologalegina</taxon>
        <taxon>IRL clade</taxon>
        <taxon>Fabeae</taxon>
        <taxon>Lathyrus</taxon>
    </lineage>
</organism>
<keyword evidence="3" id="KW-1185">Reference proteome</keyword>
<accession>A0A9D4WJJ1</accession>
<gene>
    <name evidence="2" type="ORF">KIW84_050501</name>
</gene>
<dbReference type="Gramene" id="Psat05G0050100-T1">
    <property type="protein sequence ID" value="KAI5402927.1"/>
    <property type="gene ID" value="KIW84_050501"/>
</dbReference>
<sequence length="269" mass="30380">MSPFLFLLASESLIGLVKNLILKGDFQPFRFNEDIQYEILEFANDPLIIGEGIWSNLWSIKGFSRGFELVPGLCVNFHKSKLFAINLKSDFLEATSSFLSCEIRSFPFLFLGIPIGANPRRKATKSTSSVLPEQHHASSADDIELPIFVNDRAYVPEPPLETKCRKVWYRSAFIPYMLAGKLWLNDTFESSLEARVPPNLREGIEGPRLAKFTPDDGNWSLYRSLKIISRYFIGVKPSPSWWTRLSADSVILIGSGNLTPTGPNKSKMR</sequence>
<feature type="domain" description="Reverse transcriptase" evidence="1">
    <location>
        <begin position="1"/>
        <end position="115"/>
    </location>
</feature>
<evidence type="ECO:0000313" key="2">
    <source>
        <dbReference type="EMBL" id="KAI5402927.1"/>
    </source>
</evidence>
<dbReference type="InterPro" id="IPR000477">
    <property type="entry name" value="RT_dom"/>
</dbReference>
<evidence type="ECO:0000313" key="3">
    <source>
        <dbReference type="Proteomes" id="UP001058974"/>
    </source>
</evidence>
<dbReference type="PROSITE" id="PS50878">
    <property type="entry name" value="RT_POL"/>
    <property type="match status" value="1"/>
</dbReference>
<dbReference type="EMBL" id="JAMSHJ010000005">
    <property type="protein sequence ID" value="KAI5402927.1"/>
    <property type="molecule type" value="Genomic_DNA"/>
</dbReference>
<name>A0A9D4WJJ1_PEA</name>
<protein>
    <recommendedName>
        <fullName evidence="1">Reverse transcriptase domain-containing protein</fullName>
    </recommendedName>
</protein>
<dbReference type="Proteomes" id="UP001058974">
    <property type="component" value="Chromosome 5"/>
</dbReference>
<reference evidence="2 3" key="1">
    <citation type="journal article" date="2022" name="Nat. Genet.">
        <title>Improved pea reference genome and pan-genome highlight genomic features and evolutionary characteristics.</title>
        <authorList>
            <person name="Yang T."/>
            <person name="Liu R."/>
            <person name="Luo Y."/>
            <person name="Hu S."/>
            <person name="Wang D."/>
            <person name="Wang C."/>
            <person name="Pandey M.K."/>
            <person name="Ge S."/>
            <person name="Xu Q."/>
            <person name="Li N."/>
            <person name="Li G."/>
            <person name="Huang Y."/>
            <person name="Saxena R.K."/>
            <person name="Ji Y."/>
            <person name="Li M."/>
            <person name="Yan X."/>
            <person name="He Y."/>
            <person name="Liu Y."/>
            <person name="Wang X."/>
            <person name="Xiang C."/>
            <person name="Varshney R.K."/>
            <person name="Ding H."/>
            <person name="Gao S."/>
            <person name="Zong X."/>
        </authorList>
    </citation>
    <scope>NUCLEOTIDE SEQUENCE [LARGE SCALE GENOMIC DNA]</scope>
    <source>
        <strain evidence="2 3">cv. Zhongwan 6</strain>
    </source>
</reference>
<comment type="caution">
    <text evidence="2">The sequence shown here is derived from an EMBL/GenBank/DDBJ whole genome shotgun (WGS) entry which is preliminary data.</text>
</comment>